<sequence length="564" mass="63557">MKKTLLFIQELFFISFIALASCRQKKVEPSKEVIDEIGLKKGEIVLCGSPAKHFGTVEFEISNKGKIKEDFNLAVALLHSFEYDEAEKVFAKIIEKSPGCAMAYWGVAMCNYHPLWTPPSESELKKGAKAAEIARSIRPKSDREAEYIDAILSFYKDWDKIDHHTRSINFENGMAKVYADYPDDKEAAIFYALALDAAADPADKTFKKQKKAGAILYSLYPGEPDHPGIAHYIIHTYDYPGLAAQALPMARRYADIAPSSAHALHMPSHIFTRLGLWDEAIKSNLASVSSAKCYAPAAGIKGHWDEELHGLDYLVYAYLQKGENKLAKEQCDYLKTINEVHPVNFKVAYAFAAIPSRYLLENKLWAEAAKLKIYPVNFPWKNFPWQAAIIHFTRLMGAVHTGSLDSAKAELVKLNTIHDTLINQKDMYKANQVQIQIKAAEAWLQLKTGRNEEALKLMNTAANMEDQTEKHPVTPCEVIPARELLGDMLLQMNKPLDALRAYQADLKVHPNRFDGTYGAIIAAQRTGNVKIAESYYRQLLSFTNRDSSDRVELKNVNNILKRHS</sequence>
<evidence type="ECO:0000313" key="1">
    <source>
        <dbReference type="EMBL" id="SEO85937.1"/>
    </source>
</evidence>
<dbReference type="RefSeq" id="WP_091219759.1">
    <property type="nucleotide sequence ID" value="NZ_FOCL01000014.1"/>
</dbReference>
<organism evidence="1 2">
    <name type="scientific">Mucilaginibacter gossypiicola</name>
    <dbReference type="NCBI Taxonomy" id="551995"/>
    <lineage>
        <taxon>Bacteria</taxon>
        <taxon>Pseudomonadati</taxon>
        <taxon>Bacteroidota</taxon>
        <taxon>Sphingobacteriia</taxon>
        <taxon>Sphingobacteriales</taxon>
        <taxon>Sphingobacteriaceae</taxon>
        <taxon>Mucilaginibacter</taxon>
    </lineage>
</organism>
<dbReference type="PROSITE" id="PS51257">
    <property type="entry name" value="PROKAR_LIPOPROTEIN"/>
    <property type="match status" value="1"/>
</dbReference>
<dbReference type="PANTHER" id="PTHR45588">
    <property type="entry name" value="TPR DOMAIN-CONTAINING PROTEIN"/>
    <property type="match status" value="1"/>
</dbReference>
<proteinExistence type="predicted"/>
<accession>A0A1H8T4Q9</accession>
<keyword evidence="2" id="KW-1185">Reference proteome</keyword>
<dbReference type="OrthoDB" id="9778494at2"/>
<evidence type="ECO:0008006" key="3">
    <source>
        <dbReference type="Google" id="ProtNLM"/>
    </source>
</evidence>
<name>A0A1H8T4Q9_9SPHI</name>
<dbReference type="AlphaFoldDB" id="A0A1H8T4Q9"/>
<protein>
    <recommendedName>
        <fullName evidence="3">Tetratricopeptide repeat-containing protein</fullName>
    </recommendedName>
</protein>
<dbReference type="SUPFAM" id="SSF48452">
    <property type="entry name" value="TPR-like"/>
    <property type="match status" value="2"/>
</dbReference>
<dbReference type="Gene3D" id="1.25.40.10">
    <property type="entry name" value="Tetratricopeptide repeat domain"/>
    <property type="match status" value="2"/>
</dbReference>
<dbReference type="InterPro" id="IPR011990">
    <property type="entry name" value="TPR-like_helical_dom_sf"/>
</dbReference>
<gene>
    <name evidence="1" type="ORF">SAMN05192574_114116</name>
</gene>
<reference evidence="2" key="1">
    <citation type="submission" date="2016-10" db="EMBL/GenBank/DDBJ databases">
        <authorList>
            <person name="Varghese N."/>
            <person name="Submissions S."/>
        </authorList>
    </citation>
    <scope>NUCLEOTIDE SEQUENCE [LARGE SCALE GENOMIC DNA]</scope>
    <source>
        <strain evidence="2">Gh-48</strain>
    </source>
</reference>
<dbReference type="STRING" id="551995.SAMN05192574_114116"/>
<dbReference type="Proteomes" id="UP000198942">
    <property type="component" value="Unassembled WGS sequence"/>
</dbReference>
<evidence type="ECO:0000313" key="2">
    <source>
        <dbReference type="Proteomes" id="UP000198942"/>
    </source>
</evidence>
<dbReference type="EMBL" id="FOCL01000014">
    <property type="protein sequence ID" value="SEO85937.1"/>
    <property type="molecule type" value="Genomic_DNA"/>
</dbReference>
<dbReference type="PANTHER" id="PTHR45588:SF1">
    <property type="entry name" value="WW DOMAIN-CONTAINING PROTEIN"/>
    <property type="match status" value="1"/>
</dbReference>